<dbReference type="InterPro" id="IPR011008">
    <property type="entry name" value="Dimeric_a/b-barrel"/>
</dbReference>
<dbReference type="SUPFAM" id="SSF54909">
    <property type="entry name" value="Dimeric alpha+beta barrel"/>
    <property type="match status" value="1"/>
</dbReference>
<dbReference type="EMBL" id="CAHPQX010000013">
    <property type="protein sequence ID" value="CAB5565299.1"/>
    <property type="molecule type" value="Genomic_DNA"/>
</dbReference>
<dbReference type="GO" id="GO:0005829">
    <property type="term" value="C:cytosol"/>
    <property type="evidence" value="ECO:0007669"/>
    <property type="project" value="TreeGrafter"/>
</dbReference>
<keyword evidence="2" id="KW-0560">Oxidoreductase</keyword>
<dbReference type="Pfam" id="PF03992">
    <property type="entry name" value="ABM"/>
    <property type="match status" value="1"/>
</dbReference>
<dbReference type="EMBL" id="CAIIUA010000001">
    <property type="protein sequence ID" value="CAC9163993.1"/>
    <property type="molecule type" value="Genomic_DNA"/>
</dbReference>
<dbReference type="PROSITE" id="PS51725">
    <property type="entry name" value="ABM"/>
    <property type="match status" value="1"/>
</dbReference>
<evidence type="ECO:0000313" key="3">
    <source>
        <dbReference type="EMBL" id="CAC9163993.1"/>
    </source>
</evidence>
<evidence type="ECO:0000313" key="5">
    <source>
        <dbReference type="Proteomes" id="UP000837205"/>
    </source>
</evidence>
<dbReference type="PANTHER" id="PTHR33336">
    <property type="entry name" value="QUINOL MONOOXYGENASE YGIN-RELATED"/>
    <property type="match status" value="1"/>
</dbReference>
<dbReference type="GO" id="GO:0004497">
    <property type="term" value="F:monooxygenase activity"/>
    <property type="evidence" value="ECO:0007669"/>
    <property type="project" value="UniProtKB-KW"/>
</dbReference>
<feature type="domain" description="ABM" evidence="1">
    <location>
        <begin position="6"/>
        <end position="95"/>
    </location>
</feature>
<organism evidence="2 4">
    <name type="scientific">Citrobacter werkmanii</name>
    <dbReference type="NCBI Taxonomy" id="67827"/>
    <lineage>
        <taxon>Bacteria</taxon>
        <taxon>Pseudomonadati</taxon>
        <taxon>Pseudomonadota</taxon>
        <taxon>Gammaproteobacteria</taxon>
        <taxon>Enterobacterales</taxon>
        <taxon>Enterobacteriaceae</taxon>
        <taxon>Citrobacter</taxon>
        <taxon>Citrobacter freundii complex</taxon>
    </lineage>
</organism>
<sequence length="104" mass="12149">MENTQLFVVAHYFAQPTMGHKVNDALRMLAEATRQEPENISYEFFRSTEDGDRFVILETYRCAEGLELHRKTEHFQRIGTGIIAPMLERKEVKSFHIPPDEPHC</sequence>
<proteinExistence type="predicted"/>
<dbReference type="Gene3D" id="3.30.70.100">
    <property type="match status" value="1"/>
</dbReference>
<name>A0A6I5A8G6_9ENTR</name>
<reference evidence="2" key="1">
    <citation type="submission" date="2020-05" db="EMBL/GenBank/DDBJ databases">
        <authorList>
            <person name="Delgado-Blas J."/>
        </authorList>
    </citation>
    <scope>NUCLEOTIDE SEQUENCE</scope>
    <source>
        <strain evidence="2">BB1459</strain>
        <strain evidence="3">BB1480</strain>
    </source>
</reference>
<evidence type="ECO:0000313" key="2">
    <source>
        <dbReference type="EMBL" id="CAB5565299.1"/>
    </source>
</evidence>
<protein>
    <submittedName>
        <fullName evidence="2">Antibiotic biosynthesis monooxygenase</fullName>
    </submittedName>
</protein>
<evidence type="ECO:0000313" key="4">
    <source>
        <dbReference type="Proteomes" id="UP000834503"/>
    </source>
</evidence>
<dbReference type="Proteomes" id="UP000834503">
    <property type="component" value="Unassembled WGS sequence"/>
</dbReference>
<keyword evidence="5" id="KW-1185">Reference proteome</keyword>
<keyword evidence="2" id="KW-0503">Monooxygenase</keyword>
<evidence type="ECO:0000259" key="1">
    <source>
        <dbReference type="PROSITE" id="PS51725"/>
    </source>
</evidence>
<dbReference type="InterPro" id="IPR050744">
    <property type="entry name" value="AI-2_Isomerase_LsrG"/>
</dbReference>
<gene>
    <name evidence="2" type="ORF">GHA_03182</name>
    <name evidence="3" type="ORF">TML_00242</name>
</gene>
<accession>A0A6I5A8G6</accession>
<dbReference type="Proteomes" id="UP000837205">
    <property type="component" value="Unassembled WGS sequence"/>
</dbReference>
<comment type="caution">
    <text evidence="2">The sequence shown here is derived from an EMBL/GenBank/DDBJ whole genome shotgun (WGS) entry which is preliminary data.</text>
</comment>
<dbReference type="RefSeq" id="WP_038635050.1">
    <property type="nucleotide sequence ID" value="NZ_CABDWX010000001.1"/>
</dbReference>
<dbReference type="PANTHER" id="PTHR33336:SF3">
    <property type="entry name" value="ABM DOMAIN-CONTAINING PROTEIN"/>
    <property type="match status" value="1"/>
</dbReference>
<dbReference type="InterPro" id="IPR007138">
    <property type="entry name" value="ABM_dom"/>
</dbReference>
<dbReference type="AlphaFoldDB" id="A0A6I5A8G6"/>